<evidence type="ECO:0000313" key="2">
    <source>
        <dbReference type="Proteomes" id="UP001161139"/>
    </source>
</evidence>
<sequence length="130" mass="14325">MKSIKQPSPIPFRLPCVINVRDLPREQIDALVDSMIQDLGAKFFRDKELFMAVLDDHFEAARQPRAFLYGPFIKLTRVPSGDLRITACDAMVGGDACYAIDQLREFIDSGLAGEQLGYESSSSLGPSPGC</sequence>
<comment type="caution">
    <text evidence="1">The sequence shown here is derived from an EMBL/GenBank/DDBJ whole genome shotgun (WGS) entry which is preliminary data.</text>
</comment>
<protein>
    <submittedName>
        <fullName evidence="1">Uncharacterized protein</fullName>
    </submittedName>
</protein>
<dbReference type="RefSeq" id="WP_034023635.1">
    <property type="nucleotide sequence ID" value="NZ_JAOCDG010000003.1"/>
</dbReference>
<dbReference type="Proteomes" id="UP001161139">
    <property type="component" value="Unassembled WGS sequence"/>
</dbReference>
<organism evidence="1 2">
    <name type="scientific">Stutzerimonas stutzeri</name>
    <name type="common">Pseudomonas stutzeri</name>
    <dbReference type="NCBI Taxonomy" id="316"/>
    <lineage>
        <taxon>Bacteria</taxon>
        <taxon>Pseudomonadati</taxon>
        <taxon>Pseudomonadota</taxon>
        <taxon>Gammaproteobacteria</taxon>
        <taxon>Pseudomonadales</taxon>
        <taxon>Pseudomonadaceae</taxon>
        <taxon>Stutzerimonas</taxon>
    </lineage>
</organism>
<dbReference type="EMBL" id="JAOCDG010000003">
    <property type="protein sequence ID" value="MDH0687017.1"/>
    <property type="molecule type" value="Genomic_DNA"/>
</dbReference>
<evidence type="ECO:0000313" key="1">
    <source>
        <dbReference type="EMBL" id="MDH0687017.1"/>
    </source>
</evidence>
<name>A0ABD4XXM3_STUST</name>
<proteinExistence type="predicted"/>
<dbReference type="AlphaFoldDB" id="A0ABD4XXM3"/>
<reference evidence="1" key="1">
    <citation type="submission" date="2022-09" db="EMBL/GenBank/DDBJ databases">
        <title>Intensive care unit water sources are persistently colonized with multi-drug resistant bacteria and are the site of extensive horizontal gene transfer of antibiotic resistance genes.</title>
        <authorList>
            <person name="Diorio-Toth L."/>
        </authorList>
    </citation>
    <scope>NUCLEOTIDE SEQUENCE</scope>
    <source>
        <strain evidence="1">GD03864</strain>
    </source>
</reference>
<accession>A0ABD4XXM3</accession>
<gene>
    <name evidence="1" type="ORF">N5D09_02810</name>
</gene>